<organism evidence="3 4">
    <name type="scientific">Tritrichomonas foetus</name>
    <dbReference type="NCBI Taxonomy" id="1144522"/>
    <lineage>
        <taxon>Eukaryota</taxon>
        <taxon>Metamonada</taxon>
        <taxon>Parabasalia</taxon>
        <taxon>Tritrichomonadida</taxon>
        <taxon>Tritrichomonadidae</taxon>
        <taxon>Tritrichomonas</taxon>
    </lineage>
</organism>
<keyword evidence="1" id="KW-1133">Transmembrane helix</keyword>
<keyword evidence="1" id="KW-0812">Transmembrane</keyword>
<evidence type="ECO:0000256" key="1">
    <source>
        <dbReference type="SAM" id="Phobius"/>
    </source>
</evidence>
<dbReference type="EMBL" id="MLAK01000738">
    <property type="protein sequence ID" value="OHT06076.1"/>
    <property type="molecule type" value="Genomic_DNA"/>
</dbReference>
<dbReference type="AlphaFoldDB" id="A0A1J4K8N8"/>
<dbReference type="GeneID" id="94827389"/>
<feature type="transmembrane region" description="Helical" evidence="1">
    <location>
        <begin position="519"/>
        <end position="537"/>
    </location>
</feature>
<evidence type="ECO:0000313" key="3">
    <source>
        <dbReference type="EMBL" id="OHT06076.1"/>
    </source>
</evidence>
<evidence type="ECO:0000256" key="2">
    <source>
        <dbReference type="SAM" id="SignalP"/>
    </source>
</evidence>
<dbReference type="Proteomes" id="UP000179807">
    <property type="component" value="Unassembled WGS sequence"/>
</dbReference>
<dbReference type="RefSeq" id="XP_068359212.1">
    <property type="nucleotide sequence ID" value="XM_068492685.1"/>
</dbReference>
<keyword evidence="4" id="KW-1185">Reference proteome</keyword>
<feature type="signal peptide" evidence="2">
    <location>
        <begin position="1"/>
        <end position="22"/>
    </location>
</feature>
<feature type="chain" id="PRO_5013266859" description="Right handed beta helix domain-containing protein" evidence="2">
    <location>
        <begin position="23"/>
        <end position="554"/>
    </location>
</feature>
<reference evidence="3" key="1">
    <citation type="submission" date="2016-10" db="EMBL/GenBank/DDBJ databases">
        <authorList>
            <person name="Benchimol M."/>
            <person name="Almeida L.G."/>
            <person name="Vasconcelos A.T."/>
            <person name="Perreira-Neves A."/>
            <person name="Rosa I.A."/>
            <person name="Tasca T."/>
            <person name="Bogo M.R."/>
            <person name="de Souza W."/>
        </authorList>
    </citation>
    <scope>NUCLEOTIDE SEQUENCE [LARGE SCALE GENOMIC DNA]</scope>
    <source>
        <strain evidence="3">K</strain>
    </source>
</reference>
<name>A0A1J4K8N8_9EUKA</name>
<accession>A0A1J4K8N8</accession>
<evidence type="ECO:0000313" key="4">
    <source>
        <dbReference type="Proteomes" id="UP000179807"/>
    </source>
</evidence>
<keyword evidence="2" id="KW-0732">Signal</keyword>
<comment type="caution">
    <text evidence="3">The sequence shown here is derived from an EMBL/GenBank/DDBJ whole genome shotgun (WGS) entry which is preliminary data.</text>
</comment>
<evidence type="ECO:0008006" key="5">
    <source>
        <dbReference type="Google" id="ProtNLM"/>
    </source>
</evidence>
<gene>
    <name evidence="3" type="ORF">TRFO_05736</name>
</gene>
<keyword evidence="1" id="KW-0472">Membrane</keyword>
<protein>
    <recommendedName>
        <fullName evidence="5">Right handed beta helix domain-containing protein</fullName>
    </recommendedName>
</protein>
<dbReference type="VEuPathDB" id="TrichDB:TRFO_05736"/>
<sequence length="554" mass="63516">MHFLFLLATRCFILLNNTATNSSTCTKNDPCGFLSKSFNENYRNFTDIQIVENEIVDDKISIFINITLFCSTHGINLCGLNQTISLSSKTNKQQNQTYIIKLKNTKRFNIENFTFTDIEYPWIHCENGKVNFDGIYFTHSKSQILEIDEDSSVKFSSCCFLSNFVNSKHLVNINNSFVVFTNCTFDSISKSPLSYNSIIKVTDSSVNLDSCSIVSAYHNYAFFESHSSEFTVTNFTSTKNCGSFLFRGFGNSTLVFQFSIFIENSCMLFYLENSLIDSTNLTIQQNCINEPIFHILNDSSISFHDSFFNHNSCGPIANIYQSKVLIHDCLFSDNLSPTNLFYIDVNSNFYIKSSKLTNSTTIYGSIFYASHSHLNLNQIIFNSAFSRVCGSVLKLKETHFKGSHLSFSNIHSVEKGAICVESCIENGNKFYINDMESFDANDKDFYFEISDSEFLNNWSENQRSIYSNQCNGFISNSVFSETMEEEISRVLFDDCKNCTFKDPPETIEQEIIESKDNNFILLISLTIISLFLILFVMKRKILVSFRRITRKHHH</sequence>
<proteinExistence type="predicted"/>